<proteinExistence type="predicted"/>
<dbReference type="EMBL" id="GG692396">
    <property type="protein sequence ID" value="EER34622.1"/>
    <property type="molecule type" value="Genomic_DNA"/>
</dbReference>
<evidence type="ECO:0000313" key="3">
    <source>
        <dbReference type="Proteomes" id="UP000002037"/>
    </source>
</evidence>
<sequence>MYNMRYINFQYVAQTLIHTQLHHELLLLYKLNVVGYHHTMLPTITRGIQSKVKHFLVIHHFRDRWVREYFHCLHVSNKYSGCSFFLSFFLALVYICLLLCNAIPCTTAIHTDGRRGIRISRLGRIRRIISQKQEMIKIKIIK</sequence>
<organism evidence="2 3">
    <name type="scientific">Candida tropicalis (strain ATCC MYA-3404 / T1)</name>
    <name type="common">Yeast</name>
    <dbReference type="NCBI Taxonomy" id="294747"/>
    <lineage>
        <taxon>Eukaryota</taxon>
        <taxon>Fungi</taxon>
        <taxon>Dikarya</taxon>
        <taxon>Ascomycota</taxon>
        <taxon>Saccharomycotina</taxon>
        <taxon>Pichiomycetes</taxon>
        <taxon>Debaryomycetaceae</taxon>
        <taxon>Candida/Lodderomyces clade</taxon>
        <taxon>Candida</taxon>
    </lineage>
</organism>
<reference evidence="2 3" key="1">
    <citation type="journal article" date="2009" name="Nature">
        <title>Evolution of pathogenicity and sexual reproduction in eight Candida genomes.</title>
        <authorList>
            <person name="Butler G."/>
            <person name="Rasmussen M.D."/>
            <person name="Lin M.F."/>
            <person name="Santos M.A."/>
            <person name="Sakthikumar S."/>
            <person name="Munro C.A."/>
            <person name="Rheinbay E."/>
            <person name="Grabherr M."/>
            <person name="Forche A."/>
            <person name="Reedy J.L."/>
            <person name="Agrafioti I."/>
            <person name="Arnaud M.B."/>
            <person name="Bates S."/>
            <person name="Brown A.J."/>
            <person name="Brunke S."/>
            <person name="Costanzo M.C."/>
            <person name="Fitzpatrick D.A."/>
            <person name="de Groot P.W."/>
            <person name="Harris D."/>
            <person name="Hoyer L.L."/>
            <person name="Hube B."/>
            <person name="Klis F.M."/>
            <person name="Kodira C."/>
            <person name="Lennard N."/>
            <person name="Logue M.E."/>
            <person name="Martin R."/>
            <person name="Neiman A.M."/>
            <person name="Nikolaou E."/>
            <person name="Quail M.A."/>
            <person name="Quinn J."/>
            <person name="Santos M.C."/>
            <person name="Schmitzberger F.F."/>
            <person name="Sherlock G."/>
            <person name="Shah P."/>
            <person name="Silverstein K.A."/>
            <person name="Skrzypek M.S."/>
            <person name="Soll D."/>
            <person name="Staggs R."/>
            <person name="Stansfield I."/>
            <person name="Stumpf M.P."/>
            <person name="Sudbery P.E."/>
            <person name="Srikantha T."/>
            <person name="Zeng Q."/>
            <person name="Berman J."/>
            <person name="Berriman M."/>
            <person name="Heitman J."/>
            <person name="Gow N.A."/>
            <person name="Lorenz M.C."/>
            <person name="Birren B.W."/>
            <person name="Kellis M."/>
            <person name="Cuomo C.A."/>
        </authorList>
    </citation>
    <scope>NUCLEOTIDE SEQUENCE [LARGE SCALE GENOMIC DNA]</scope>
    <source>
        <strain evidence="3">ATCC MYA-3404 / T1</strain>
    </source>
</reference>
<gene>
    <name evidence="2" type="ORF">CTRG_01483</name>
</gene>
<dbReference type="Proteomes" id="UP000002037">
    <property type="component" value="Unassembled WGS sequence"/>
</dbReference>
<dbReference type="KEGG" id="ctp:CTRG_01483"/>
<feature type="transmembrane region" description="Helical" evidence="1">
    <location>
        <begin position="84"/>
        <end position="109"/>
    </location>
</feature>
<evidence type="ECO:0000256" key="1">
    <source>
        <dbReference type="SAM" id="Phobius"/>
    </source>
</evidence>
<dbReference type="GeneID" id="8301371"/>
<keyword evidence="1" id="KW-0812">Transmembrane</keyword>
<dbReference type="VEuPathDB" id="FungiDB:CTRG_01483"/>
<dbReference type="AlphaFoldDB" id="C5M6K2"/>
<keyword evidence="1" id="KW-1133">Transmembrane helix</keyword>
<accession>C5M6K2</accession>
<protein>
    <submittedName>
        <fullName evidence="2">Uncharacterized protein</fullName>
    </submittedName>
</protein>
<name>C5M6K2_CANTT</name>
<keyword evidence="1" id="KW-0472">Membrane</keyword>
<keyword evidence="3" id="KW-1185">Reference proteome</keyword>
<evidence type="ECO:0000313" key="2">
    <source>
        <dbReference type="EMBL" id="EER34622.1"/>
    </source>
</evidence>
<dbReference type="HOGENOM" id="CLU_1815550_0_0_1"/>
<dbReference type="RefSeq" id="XP_002547177.1">
    <property type="nucleotide sequence ID" value="XM_002547131.1"/>
</dbReference>